<organism evidence="1">
    <name type="scientific">Fusarium oxysporum Fo47</name>
    <dbReference type="NCBI Taxonomy" id="660027"/>
    <lineage>
        <taxon>Eukaryota</taxon>
        <taxon>Fungi</taxon>
        <taxon>Dikarya</taxon>
        <taxon>Ascomycota</taxon>
        <taxon>Pezizomycotina</taxon>
        <taxon>Sordariomycetes</taxon>
        <taxon>Hypocreomycetidae</taxon>
        <taxon>Hypocreales</taxon>
        <taxon>Nectriaceae</taxon>
        <taxon>Fusarium</taxon>
        <taxon>Fusarium oxysporum species complex</taxon>
    </lineage>
</organism>
<accession>W9JF16</accession>
<reference evidence="1" key="2">
    <citation type="submission" date="2012-06" db="EMBL/GenBank/DDBJ databases">
        <title>Annotation of the Genome Sequence of Fusarium oxysporum Fo47.</title>
        <authorList>
            <consortium name="The Broad Institute Genomics Platform"/>
            <person name="Ma L.-J."/>
            <person name="Corby-Kistler H."/>
            <person name="Broz K."/>
            <person name="Gale L.R."/>
            <person name="Jonkers W."/>
            <person name="O'Donnell K."/>
            <person name="Ploetz R."/>
            <person name="Steinberg C."/>
            <person name="Schwartz D.C."/>
            <person name="VanEtten H."/>
            <person name="Zhou S."/>
            <person name="Young S.K."/>
            <person name="Zeng Q."/>
            <person name="Gargeya S."/>
            <person name="Fitzgerald M."/>
            <person name="Abouelleil A."/>
            <person name="Alvarado L."/>
            <person name="Chapman S.B."/>
            <person name="Gainer-Dewar J."/>
            <person name="Goldberg J."/>
            <person name="Griggs A."/>
            <person name="Gujja S."/>
            <person name="Hansen M."/>
            <person name="Howarth C."/>
            <person name="Imamovic A."/>
            <person name="Ireland A."/>
            <person name="Larimer J."/>
            <person name="McCowan C."/>
            <person name="Murphy C."/>
            <person name="Pearson M."/>
            <person name="Poon T.W."/>
            <person name="Priest M."/>
            <person name="Roberts A."/>
            <person name="Saif S."/>
            <person name="Shea T."/>
            <person name="Sykes S."/>
            <person name="Wortman J."/>
            <person name="Nusbaum C."/>
            <person name="Birren B."/>
        </authorList>
    </citation>
    <scope>NUCLEOTIDE SEQUENCE</scope>
    <source>
        <strain evidence="1">Fo47</strain>
    </source>
</reference>
<dbReference type="Gene3D" id="1.20.120.1020">
    <property type="entry name" value="Prion-inhibition and propagation, HeLo domain"/>
    <property type="match status" value="1"/>
</dbReference>
<dbReference type="HOGENOM" id="CLU_017444_4_1_1"/>
<dbReference type="EMBL" id="JH717930">
    <property type="protein sequence ID" value="EWZ28235.1"/>
    <property type="molecule type" value="Genomic_DNA"/>
</dbReference>
<dbReference type="InterPro" id="IPR056002">
    <property type="entry name" value="DUF7580"/>
</dbReference>
<sequence length="539" mass="60220">MTDVVGLAIGIVALVDTCVTTCGLVSSAKHFPEDFEVQRVGFLWGESRLRDWAKKWELHHSGNIRTADLQSARLLVEEAKVQAIDLDLIKATLESTEKLLERCKDLLDRHTPQRSDPTSATIDRFRKSVSSGKSLVQWSTNSTSVEIQRLTAASRTMATLDQLGITPNYQALNGYPEIKQLFLMRSEHSRIETVGRSWARSKDLQVTKSEYNVWYDSVTSGSARGPGRFGSSRDAVLIEWKYYMGSNQENKELALSRTERIAELLAVEGKPRGFRILDCVGWFLDESHSRCGIMFSIPRHIEMKAREAGGRVRCLSLSDLIAQRTKPTLRERFRLAYLLTMSLVELHLAKWLHKNFSSDNIIFLAAGKPNDSDLANNLGVDFTAPYVASFGLARPDQHDAVSSLAMASAPVNKAYQHPDYSPRTVDNEGSSIPMARYHKAYDLYSLGCVLLEISIWKPLAELGWAAFTDNPQGWKDRLLYVIDKNVAFHAGPIYKDIVLSCMNAEANPSPQAGDGGPMTNSSAETFGWDVLRKLDQLSV</sequence>
<dbReference type="SUPFAM" id="SSF56112">
    <property type="entry name" value="Protein kinase-like (PK-like)"/>
    <property type="match status" value="1"/>
</dbReference>
<protein>
    <submittedName>
        <fullName evidence="1">Uncharacterized protein</fullName>
    </submittedName>
</protein>
<dbReference type="VEuPathDB" id="FungiDB:FOZG_18076"/>
<proteinExistence type="predicted"/>
<dbReference type="PROSITE" id="PS50011">
    <property type="entry name" value="PROTEIN_KINASE_DOM"/>
    <property type="match status" value="1"/>
</dbReference>
<dbReference type="InterPro" id="IPR038305">
    <property type="entry name" value="HeLo_sf"/>
</dbReference>
<dbReference type="GO" id="GO:0004672">
    <property type="term" value="F:protein kinase activity"/>
    <property type="evidence" value="ECO:0007669"/>
    <property type="project" value="InterPro"/>
</dbReference>
<evidence type="ECO:0000313" key="1">
    <source>
        <dbReference type="EMBL" id="EWZ28235.1"/>
    </source>
</evidence>
<dbReference type="AlphaFoldDB" id="W9JF16"/>
<dbReference type="Gene3D" id="1.10.510.10">
    <property type="entry name" value="Transferase(Phosphotransferase) domain 1"/>
    <property type="match status" value="1"/>
</dbReference>
<dbReference type="Pfam" id="PF24476">
    <property type="entry name" value="DUF7580"/>
    <property type="match status" value="1"/>
</dbReference>
<reference evidence="1" key="1">
    <citation type="submission" date="2011-06" db="EMBL/GenBank/DDBJ databases">
        <title>The Genome Sequence of Fusarium oxysporum Fo47.</title>
        <authorList>
            <consortium name="The Broad Institute Genome Sequencing Platform"/>
            <person name="Ma L.-J."/>
            <person name="Gale L.R."/>
            <person name="Schwartz D.C."/>
            <person name="Zhou S."/>
            <person name="Corby-Kistler H."/>
            <person name="Young S.K."/>
            <person name="Zeng Q."/>
            <person name="Gargeya S."/>
            <person name="Fitzgerald M."/>
            <person name="Haas B."/>
            <person name="Abouelleil A."/>
            <person name="Alvarado L."/>
            <person name="Arachchi H.M."/>
            <person name="Berlin A."/>
            <person name="Brown A."/>
            <person name="Chapman S.B."/>
            <person name="Chen Z."/>
            <person name="Dunbar C."/>
            <person name="Freedman E."/>
            <person name="Gearin G."/>
            <person name="Gellesch M."/>
            <person name="Goldberg J."/>
            <person name="Griggs A."/>
            <person name="Gujja S."/>
            <person name="Heiman D."/>
            <person name="Howarth C."/>
            <person name="Larson L."/>
            <person name="Lui A."/>
            <person name="MacDonald P.J.P."/>
            <person name="Mehta T."/>
            <person name="Montmayeur A."/>
            <person name="Murphy C."/>
            <person name="Neiman D."/>
            <person name="Pearson M."/>
            <person name="Priest M."/>
            <person name="Roberts A."/>
            <person name="Saif S."/>
            <person name="Shea T."/>
            <person name="Shenoy N."/>
            <person name="Sisk P."/>
            <person name="Stolte C."/>
            <person name="Sykes S."/>
            <person name="Wortman J."/>
            <person name="Nusbaum C."/>
            <person name="Birren B."/>
        </authorList>
    </citation>
    <scope>NUCLEOTIDE SEQUENCE [LARGE SCALE GENOMIC DNA]</scope>
    <source>
        <strain evidence="1">Fo47</strain>
    </source>
</reference>
<dbReference type="Proteomes" id="UP000030766">
    <property type="component" value="Unassembled WGS sequence"/>
</dbReference>
<dbReference type="Pfam" id="PF14479">
    <property type="entry name" value="HeLo"/>
    <property type="match status" value="1"/>
</dbReference>
<gene>
    <name evidence="1" type="ORF">FOZG_18076</name>
</gene>
<dbReference type="InterPro" id="IPR029498">
    <property type="entry name" value="HeLo_dom"/>
</dbReference>
<dbReference type="GO" id="GO:0005524">
    <property type="term" value="F:ATP binding"/>
    <property type="evidence" value="ECO:0007669"/>
    <property type="project" value="InterPro"/>
</dbReference>
<dbReference type="PANTHER" id="PTHR37542:SF3">
    <property type="entry name" value="PRION-INHIBITION AND PROPAGATION HELO DOMAIN-CONTAINING PROTEIN"/>
    <property type="match status" value="1"/>
</dbReference>
<dbReference type="PANTHER" id="PTHR37542">
    <property type="entry name" value="HELO DOMAIN-CONTAINING PROTEIN-RELATED"/>
    <property type="match status" value="1"/>
</dbReference>
<name>W9JF16_FUSOX</name>
<dbReference type="InterPro" id="IPR000719">
    <property type="entry name" value="Prot_kinase_dom"/>
</dbReference>
<dbReference type="InterPro" id="IPR011009">
    <property type="entry name" value="Kinase-like_dom_sf"/>
</dbReference>